<feature type="region of interest" description="Disordered" evidence="1">
    <location>
        <begin position="1"/>
        <end position="81"/>
    </location>
</feature>
<dbReference type="EMBL" id="HACG01052997">
    <property type="protein sequence ID" value="CEK99868.1"/>
    <property type="molecule type" value="Transcribed_RNA"/>
</dbReference>
<evidence type="ECO:0000256" key="1">
    <source>
        <dbReference type="SAM" id="MobiDB-lite"/>
    </source>
</evidence>
<dbReference type="AlphaFoldDB" id="A0A0B7C3U5"/>
<evidence type="ECO:0000313" key="2">
    <source>
        <dbReference type="EMBL" id="CEK99868.1"/>
    </source>
</evidence>
<sequence length="81" mass="8926">EDFNKENVHMRKDSYPDYDSVPDLESDSSGIFLAAPRGQVQSQPVGSSVSMETQHASLRRKKGDASPVERSQSLQTDVTVT</sequence>
<feature type="non-terminal residue" evidence="2">
    <location>
        <position position="1"/>
    </location>
</feature>
<feature type="compositionally biased region" description="Basic and acidic residues" evidence="1">
    <location>
        <begin position="1"/>
        <end position="15"/>
    </location>
</feature>
<organism evidence="2">
    <name type="scientific">Arion vulgaris</name>
    <dbReference type="NCBI Taxonomy" id="1028688"/>
    <lineage>
        <taxon>Eukaryota</taxon>
        <taxon>Metazoa</taxon>
        <taxon>Spiralia</taxon>
        <taxon>Lophotrochozoa</taxon>
        <taxon>Mollusca</taxon>
        <taxon>Gastropoda</taxon>
        <taxon>Heterobranchia</taxon>
        <taxon>Euthyneura</taxon>
        <taxon>Panpulmonata</taxon>
        <taxon>Eupulmonata</taxon>
        <taxon>Stylommatophora</taxon>
        <taxon>Helicina</taxon>
        <taxon>Arionoidea</taxon>
        <taxon>Arionidae</taxon>
        <taxon>Arion</taxon>
    </lineage>
</organism>
<name>A0A0B7C3U5_9EUPU</name>
<reference evidence="2" key="1">
    <citation type="submission" date="2014-12" db="EMBL/GenBank/DDBJ databases">
        <title>Insight into the proteome of Arion vulgaris.</title>
        <authorList>
            <person name="Aradska J."/>
            <person name="Bulat T."/>
            <person name="Smidak R."/>
            <person name="Sarate P."/>
            <person name="Gangsoo J."/>
            <person name="Sialana F."/>
            <person name="Bilban M."/>
            <person name="Lubec G."/>
        </authorList>
    </citation>
    <scope>NUCLEOTIDE SEQUENCE</scope>
    <source>
        <tissue evidence="2">Skin</tissue>
    </source>
</reference>
<feature type="non-terminal residue" evidence="2">
    <location>
        <position position="81"/>
    </location>
</feature>
<protein>
    <submittedName>
        <fullName evidence="2">Uncharacterized protein</fullName>
    </submittedName>
</protein>
<feature type="compositionally biased region" description="Low complexity" evidence="1">
    <location>
        <begin position="38"/>
        <end position="50"/>
    </location>
</feature>
<accession>A0A0B7C3U5</accession>
<feature type="compositionally biased region" description="Polar residues" evidence="1">
    <location>
        <begin position="69"/>
        <end position="81"/>
    </location>
</feature>
<proteinExistence type="predicted"/>
<gene>
    <name evidence="2" type="primary">ORF222318</name>
</gene>